<evidence type="ECO:0000313" key="6">
    <source>
        <dbReference type="Proteomes" id="UP000450599"/>
    </source>
</evidence>
<evidence type="ECO:0000313" key="2">
    <source>
        <dbReference type="EMBL" id="CUQ53083.1"/>
    </source>
</evidence>
<reference evidence="6 7" key="2">
    <citation type="journal article" date="2019" name="Nat. Med.">
        <title>A library of human gut bacterial isolates paired with longitudinal multiomics data enables mechanistic microbiome research.</title>
        <authorList>
            <person name="Poyet M."/>
            <person name="Groussin M."/>
            <person name="Gibbons S.M."/>
            <person name="Avila-Pacheco J."/>
            <person name="Jiang X."/>
            <person name="Kearney S.M."/>
            <person name="Perrotta A.R."/>
            <person name="Berdy B."/>
            <person name="Zhao S."/>
            <person name="Lieberman T.D."/>
            <person name="Swanson P.K."/>
            <person name="Smith M."/>
            <person name="Roesemann S."/>
            <person name="Alexander J.E."/>
            <person name="Rich S.A."/>
            <person name="Livny J."/>
            <person name="Vlamakis H."/>
            <person name="Clish C."/>
            <person name="Bullock K."/>
            <person name="Deik A."/>
            <person name="Scott J."/>
            <person name="Pierce K.A."/>
            <person name="Xavier R.J."/>
            <person name="Alm E.J."/>
        </authorList>
    </citation>
    <scope>NUCLEOTIDE SEQUENCE [LARGE SCALE GENOMIC DNA]</scope>
    <source>
        <strain evidence="4 7">BIOML-A10</strain>
        <strain evidence="3 6">BIOML-A11</strain>
    </source>
</reference>
<evidence type="ECO:0000313" key="3">
    <source>
        <dbReference type="EMBL" id="MRY86360.1"/>
    </source>
</evidence>
<organism evidence="2 5">
    <name type="scientific">Parabacteroides distasonis</name>
    <dbReference type="NCBI Taxonomy" id="823"/>
    <lineage>
        <taxon>Bacteria</taxon>
        <taxon>Pseudomonadati</taxon>
        <taxon>Bacteroidota</taxon>
        <taxon>Bacteroidia</taxon>
        <taxon>Bacteroidales</taxon>
        <taxon>Tannerellaceae</taxon>
        <taxon>Parabacteroides</taxon>
    </lineage>
</organism>
<dbReference type="Proteomes" id="UP000450599">
    <property type="component" value="Unassembled WGS sequence"/>
</dbReference>
<feature type="domain" description="AAA-ATPase-like" evidence="1">
    <location>
        <begin position="5"/>
        <end position="229"/>
    </location>
</feature>
<dbReference type="Proteomes" id="UP000471216">
    <property type="component" value="Unassembled WGS sequence"/>
</dbReference>
<dbReference type="RefSeq" id="WP_057329390.1">
    <property type="nucleotide sequence ID" value="NZ_CZBM01000020.1"/>
</dbReference>
<dbReference type="Pfam" id="PF08011">
    <property type="entry name" value="PDDEXK_9"/>
    <property type="match status" value="1"/>
</dbReference>
<dbReference type="EMBL" id="CZBM01000020">
    <property type="protein sequence ID" value="CUQ53083.1"/>
    <property type="molecule type" value="Genomic_DNA"/>
</dbReference>
<dbReference type="PANTHER" id="PTHR34825:SF2">
    <property type="entry name" value="AAA-ATPASE-LIKE DOMAIN-CONTAINING PROTEIN"/>
    <property type="match status" value="1"/>
</dbReference>
<evidence type="ECO:0000259" key="1">
    <source>
        <dbReference type="Pfam" id="PF09820"/>
    </source>
</evidence>
<name>A0A174X0I0_PARDI</name>
<dbReference type="EMBL" id="WKMW01000023">
    <property type="protein sequence ID" value="MRY86360.1"/>
    <property type="molecule type" value="Genomic_DNA"/>
</dbReference>
<proteinExistence type="predicted"/>
<evidence type="ECO:0000313" key="5">
    <source>
        <dbReference type="Proteomes" id="UP000095332"/>
    </source>
</evidence>
<dbReference type="SUPFAM" id="SSF52540">
    <property type="entry name" value="P-loop containing nucleoside triphosphate hydrolases"/>
    <property type="match status" value="1"/>
</dbReference>
<accession>A0A174X0I0</accession>
<gene>
    <name evidence="2" type="ORF">ERS852560_03842</name>
    <name evidence="4" type="ORF">GKD54_19030</name>
    <name evidence="3" type="ORF">GKD58_19270</name>
</gene>
<sequence length="581" mass="67143">MKALPYGMSDFPRIMRKNYYYVDKTRFIELLERQPSYLFLIRPRRFGKSLFLAMLETYYSIDYADDFEAIFGDLYIGKHPTEEHNSYMVLRFNFSAISSKLEDVEKSFCEYCCMVMKNFILKYEHLLGSDVWKVVKPDETNPRQMLAALKEYISRTDCPRIYLLIDEYDNFTNTILSSYGQERYREKTHGEGFIRGFFNNIKDSTSNAGAAVERLFITGVSPITMDDVTSGFNIGTNISMQPQFNNIIGFSEDEVREMITYYKDEDALPEDVTVEGLLEIMKPWYDNYCFSPQKLGERMYNSDMTLYFLNSYVQQQMPPISMVDNNIRTDYNKLRHLVQIDKTFGANASVIQQIVAEGSITAQISTSFPAEKMTDTENFKSLLFYFGMLSIQGTDFGSAVLGIPNLAVREQLYTYLVEAYREANMFDLDLSSFSGLVKKMALRGEWEPVFRFFAGELERQSAIREFIEGEAHVKGFLLAYLGLTQGYVLFPEHESSKGYADFYMMPDLLHQPEIAYSYIVEVKYARRDASEADIALLKQDAAEQLKRYAADEKVLRTKGHTELGLITLVFKGWELVVAEKL</sequence>
<dbReference type="Proteomes" id="UP000095332">
    <property type="component" value="Unassembled WGS sequence"/>
</dbReference>
<dbReference type="Pfam" id="PF09820">
    <property type="entry name" value="AAA-ATPase_like"/>
    <property type="match status" value="1"/>
</dbReference>
<dbReference type="InterPro" id="IPR012547">
    <property type="entry name" value="PDDEXK_9"/>
</dbReference>
<dbReference type="EMBL" id="WKMX01000021">
    <property type="protein sequence ID" value="MRZ08258.1"/>
    <property type="molecule type" value="Genomic_DNA"/>
</dbReference>
<dbReference type="InterPro" id="IPR027417">
    <property type="entry name" value="P-loop_NTPase"/>
</dbReference>
<reference evidence="2 5" key="1">
    <citation type="submission" date="2015-09" db="EMBL/GenBank/DDBJ databases">
        <authorList>
            <consortium name="Pathogen Informatics"/>
        </authorList>
    </citation>
    <scope>NUCLEOTIDE SEQUENCE [LARGE SCALE GENOMIC DNA]</scope>
    <source>
        <strain evidence="2 5">2789STDY5834948</strain>
    </source>
</reference>
<evidence type="ECO:0000313" key="7">
    <source>
        <dbReference type="Proteomes" id="UP000471216"/>
    </source>
</evidence>
<protein>
    <submittedName>
        <fullName evidence="3">AAA family ATPase</fullName>
    </submittedName>
    <submittedName>
        <fullName evidence="2">Predicted AAA-ATPase</fullName>
    </submittedName>
</protein>
<dbReference type="InterPro" id="IPR018631">
    <property type="entry name" value="AAA-ATPase-like_dom"/>
</dbReference>
<dbReference type="Gene3D" id="3.40.50.300">
    <property type="entry name" value="P-loop containing nucleotide triphosphate hydrolases"/>
    <property type="match status" value="1"/>
</dbReference>
<dbReference type="AlphaFoldDB" id="A0A174X0I0"/>
<dbReference type="PANTHER" id="PTHR34825">
    <property type="entry name" value="CONSERVED PROTEIN, WITH A WEAK D-GALACTARATE DEHYDRATASE/ALTRONATE HYDROLASE DOMAIN"/>
    <property type="match status" value="1"/>
</dbReference>
<evidence type="ECO:0000313" key="4">
    <source>
        <dbReference type="EMBL" id="MRZ08258.1"/>
    </source>
</evidence>